<evidence type="ECO:0000256" key="3">
    <source>
        <dbReference type="PIRSR" id="PIRSR607837-1"/>
    </source>
</evidence>
<dbReference type="Proteomes" id="UP000198660">
    <property type="component" value="Unassembled WGS sequence"/>
</dbReference>
<evidence type="ECO:0000313" key="6">
    <source>
        <dbReference type="Proteomes" id="UP000198660"/>
    </source>
</evidence>
<dbReference type="EMBL" id="FPAA01000001">
    <property type="protein sequence ID" value="SFS31125.1"/>
    <property type="molecule type" value="Genomic_DNA"/>
</dbReference>
<feature type="binding site" evidence="3">
    <location>
        <position position="139"/>
    </location>
    <ligand>
        <name>a divalent metal cation</name>
        <dbReference type="ChEBI" id="CHEBI:60240"/>
    </ligand>
</feature>
<protein>
    <submittedName>
        <fullName evidence="5">DinB family protein</fullName>
    </submittedName>
</protein>
<dbReference type="InterPro" id="IPR007837">
    <property type="entry name" value="DinB"/>
</dbReference>
<keyword evidence="6" id="KW-1185">Reference proteome</keyword>
<evidence type="ECO:0000256" key="4">
    <source>
        <dbReference type="SAM" id="Coils"/>
    </source>
</evidence>
<dbReference type="InterPro" id="IPR034660">
    <property type="entry name" value="DinB/YfiT-like"/>
</dbReference>
<dbReference type="SUPFAM" id="SSF109854">
    <property type="entry name" value="DinB/YfiT-like putative metalloenzymes"/>
    <property type="match status" value="1"/>
</dbReference>
<dbReference type="Pfam" id="PF05163">
    <property type="entry name" value="DinB"/>
    <property type="match status" value="1"/>
</dbReference>
<organism evidence="5 6">
    <name type="scientific">Marininema halotolerans</name>
    <dbReference type="NCBI Taxonomy" id="1155944"/>
    <lineage>
        <taxon>Bacteria</taxon>
        <taxon>Bacillati</taxon>
        <taxon>Bacillota</taxon>
        <taxon>Bacilli</taxon>
        <taxon>Bacillales</taxon>
        <taxon>Thermoactinomycetaceae</taxon>
        <taxon>Marininema</taxon>
    </lineage>
</organism>
<reference evidence="6" key="1">
    <citation type="submission" date="2016-10" db="EMBL/GenBank/DDBJ databases">
        <authorList>
            <person name="Varghese N."/>
            <person name="Submissions S."/>
        </authorList>
    </citation>
    <scope>NUCLEOTIDE SEQUENCE [LARGE SCALE GENOMIC DNA]</scope>
    <source>
        <strain evidence="6">DSM 45789</strain>
    </source>
</reference>
<dbReference type="Gene3D" id="1.20.120.450">
    <property type="entry name" value="dinb family like domain"/>
    <property type="match status" value="1"/>
</dbReference>
<dbReference type="AlphaFoldDB" id="A0A1I6NTC6"/>
<keyword evidence="4" id="KW-0175">Coiled coil</keyword>
<feature type="binding site" evidence="3">
    <location>
        <position position="135"/>
    </location>
    <ligand>
        <name>a divalent metal cation</name>
        <dbReference type="ChEBI" id="CHEBI:60240"/>
    </ligand>
</feature>
<dbReference type="GO" id="GO:0046872">
    <property type="term" value="F:metal ion binding"/>
    <property type="evidence" value="ECO:0007669"/>
    <property type="project" value="UniProtKB-KW"/>
</dbReference>
<feature type="binding site" evidence="3">
    <location>
        <position position="51"/>
    </location>
    <ligand>
        <name>a divalent metal cation</name>
        <dbReference type="ChEBI" id="CHEBI:60240"/>
    </ligand>
</feature>
<evidence type="ECO:0000256" key="1">
    <source>
        <dbReference type="ARBA" id="ARBA00008635"/>
    </source>
</evidence>
<feature type="coiled-coil region" evidence="4">
    <location>
        <begin position="57"/>
        <end position="84"/>
    </location>
</feature>
<proteinExistence type="inferred from homology"/>
<sequence length="160" mass="18904">MTGTSAMRELLLEELEGMIRSTKGLLKKVEPNMWQYRPHENMRSLQELATHLTQIPFVDLAILQEKTEEEIRQLEQKLTHEQATEMAHVMDEGFLQLRNYMVHLEEEEFLTKKTKPFYLEQGSTQAKWLTEILGHVVHHRAQLFNYLKEKGASVNMFDLY</sequence>
<evidence type="ECO:0000256" key="2">
    <source>
        <dbReference type="ARBA" id="ARBA00022723"/>
    </source>
</evidence>
<name>A0A1I6NTC6_9BACL</name>
<comment type="similarity">
    <text evidence="1">Belongs to the DinB family.</text>
</comment>
<gene>
    <name evidence="5" type="ORF">SAMN05444972_101108</name>
</gene>
<evidence type="ECO:0000313" key="5">
    <source>
        <dbReference type="EMBL" id="SFS31125.1"/>
    </source>
</evidence>
<keyword evidence="2 3" id="KW-0479">Metal-binding</keyword>
<accession>A0A1I6NTC6</accession>
<dbReference type="RefSeq" id="WP_245838569.1">
    <property type="nucleotide sequence ID" value="NZ_FPAA01000001.1"/>
</dbReference>